<dbReference type="InterPro" id="IPR032191">
    <property type="entry name" value="CNOT1_CAF1_bind"/>
</dbReference>
<dbReference type="PANTHER" id="PTHR13162:SF8">
    <property type="entry name" value="CCR4-NOT TRANSCRIPTION COMPLEX SUBUNIT 1"/>
    <property type="match status" value="1"/>
</dbReference>
<dbReference type="PANTHER" id="PTHR13162">
    <property type="entry name" value="CCR4-NOT TRANSCRIPTION COMPLEX"/>
    <property type="match status" value="1"/>
</dbReference>
<proteinExistence type="predicted"/>
<feature type="domain" description="CCR4-NOT transcription complex subunit 1 CAF1-binding" evidence="1">
    <location>
        <begin position="41"/>
        <end position="269"/>
    </location>
</feature>
<dbReference type="GO" id="GO:0000288">
    <property type="term" value="P:nuclear-transcribed mRNA catabolic process, deadenylation-dependent decay"/>
    <property type="evidence" value="ECO:0007669"/>
    <property type="project" value="TreeGrafter"/>
</dbReference>
<reference evidence="2" key="1">
    <citation type="submission" date="2019-11" db="UniProtKB">
        <authorList>
            <consortium name="WormBaseParasite"/>
        </authorList>
    </citation>
    <scope>IDENTIFICATION</scope>
</reference>
<evidence type="ECO:0000313" key="2">
    <source>
        <dbReference type="WBParaSite" id="MCU_014172-RA"/>
    </source>
</evidence>
<dbReference type="AlphaFoldDB" id="A0A5K3G4H5"/>
<accession>A0A5K3G4H5</accession>
<protein>
    <submittedName>
        <fullName evidence="2">CNOT1_CAF1_bind domain-containing protein</fullName>
    </submittedName>
</protein>
<dbReference type="GO" id="GO:0017148">
    <property type="term" value="P:negative regulation of translation"/>
    <property type="evidence" value="ECO:0007669"/>
    <property type="project" value="InterPro"/>
</dbReference>
<dbReference type="GO" id="GO:0030015">
    <property type="term" value="C:CCR4-NOT core complex"/>
    <property type="evidence" value="ECO:0007669"/>
    <property type="project" value="InterPro"/>
</dbReference>
<dbReference type="Pfam" id="PF16415">
    <property type="entry name" value="CNOT1_CAF1_bind"/>
    <property type="match status" value="1"/>
</dbReference>
<dbReference type="Gene3D" id="1.25.40.180">
    <property type="match status" value="1"/>
</dbReference>
<organism evidence="2">
    <name type="scientific">Mesocestoides corti</name>
    <name type="common">Flatworm</name>
    <dbReference type="NCBI Taxonomy" id="53468"/>
    <lineage>
        <taxon>Eukaryota</taxon>
        <taxon>Metazoa</taxon>
        <taxon>Spiralia</taxon>
        <taxon>Lophotrochozoa</taxon>
        <taxon>Platyhelminthes</taxon>
        <taxon>Cestoda</taxon>
        <taxon>Eucestoda</taxon>
        <taxon>Cyclophyllidea</taxon>
        <taxon>Mesocestoididae</taxon>
        <taxon>Mesocestoides</taxon>
    </lineage>
</organism>
<dbReference type="WBParaSite" id="MCU_014172-RA">
    <property type="protein sequence ID" value="MCU_014172-RA"/>
    <property type="gene ID" value="MCU_014172"/>
</dbReference>
<dbReference type="GO" id="GO:0060090">
    <property type="term" value="F:molecular adaptor activity"/>
    <property type="evidence" value="ECO:0007669"/>
    <property type="project" value="TreeGrafter"/>
</dbReference>
<sequence>MDNWLRARLSCPPIVQYITDLQSYNEQPAPGIERQEYIPPQAPDEVICNRVDSILKNVSKTNVEEKCEELCGLLKQQQQQPSLLPWFAYYLVCKRIILEPSSHHIVASVIDEVQVNLPDVRSRIIFELIRSIKAILRSIRTDIDDTESRSALNNLGRFLGIFTLARNKPILFDDLNIKGLIYEAYYKGSLALLYVVPFVAHVLRGAVDSTVFRPRSPWTMAILKVLRELYDTRDVNVKLQFEIEMLFRAFDFTVDNVPAADYLRDPSHLANLETQLIFCVTSSAGGGGGDANLSLPAAVNQAVREEQQRVSFRFHLTHLRLVVLPALTHYPV</sequence>
<dbReference type="InterPro" id="IPR040398">
    <property type="entry name" value="Not1"/>
</dbReference>
<evidence type="ECO:0000259" key="1">
    <source>
        <dbReference type="Pfam" id="PF16415"/>
    </source>
</evidence>
<dbReference type="GO" id="GO:0000932">
    <property type="term" value="C:P-body"/>
    <property type="evidence" value="ECO:0007669"/>
    <property type="project" value="TreeGrafter"/>
</dbReference>
<name>A0A5K3G4H5_MESCO</name>